<dbReference type="InterPro" id="IPR005123">
    <property type="entry name" value="Oxoglu/Fe-dep_dioxygenase_dom"/>
</dbReference>
<dbReference type="EMBL" id="JAAMPC010000004">
    <property type="protein sequence ID" value="KAG2316809.1"/>
    <property type="molecule type" value="Genomic_DNA"/>
</dbReference>
<dbReference type="OrthoDB" id="288590at2759"/>
<dbReference type="GO" id="GO:0046872">
    <property type="term" value="F:metal ion binding"/>
    <property type="evidence" value="ECO:0007669"/>
    <property type="project" value="UniProtKB-KW"/>
</dbReference>
<dbReference type="PROSITE" id="PS51471">
    <property type="entry name" value="FE2OG_OXY"/>
    <property type="match status" value="1"/>
</dbReference>
<dbReference type="PANTHER" id="PTHR47991">
    <property type="entry name" value="OXOGLUTARATE/IRON-DEPENDENT DIOXYGENASE"/>
    <property type="match status" value="1"/>
</dbReference>
<dbReference type="SUPFAM" id="SSF51197">
    <property type="entry name" value="Clavaminate synthase-like"/>
    <property type="match status" value="1"/>
</dbReference>
<comment type="similarity">
    <text evidence="1 4">Belongs to the iron/ascorbate-dependent oxidoreductase family.</text>
</comment>
<keyword evidence="8" id="KW-1185">Reference proteome</keyword>
<dbReference type="InterPro" id="IPR026992">
    <property type="entry name" value="DIOX_N"/>
</dbReference>
<dbReference type="InterPro" id="IPR050295">
    <property type="entry name" value="Plant_2OG-oxidoreductases"/>
</dbReference>
<feature type="domain" description="Fe2OG dioxygenase" evidence="6">
    <location>
        <begin position="243"/>
        <end position="339"/>
    </location>
</feature>
<evidence type="ECO:0000256" key="2">
    <source>
        <dbReference type="ARBA" id="ARBA00022723"/>
    </source>
</evidence>
<evidence type="ECO:0000259" key="6">
    <source>
        <dbReference type="PROSITE" id="PS51471"/>
    </source>
</evidence>
<keyword evidence="3 4" id="KW-0408">Iron</keyword>
<evidence type="ECO:0000313" key="7">
    <source>
        <dbReference type="EMBL" id="KAG2316809.1"/>
    </source>
</evidence>
<organism evidence="7 8">
    <name type="scientific">Brassica carinata</name>
    <name type="common">Ethiopian mustard</name>
    <name type="synonym">Abyssinian cabbage</name>
    <dbReference type="NCBI Taxonomy" id="52824"/>
    <lineage>
        <taxon>Eukaryota</taxon>
        <taxon>Viridiplantae</taxon>
        <taxon>Streptophyta</taxon>
        <taxon>Embryophyta</taxon>
        <taxon>Tracheophyta</taxon>
        <taxon>Spermatophyta</taxon>
        <taxon>Magnoliopsida</taxon>
        <taxon>eudicotyledons</taxon>
        <taxon>Gunneridae</taxon>
        <taxon>Pentapetalae</taxon>
        <taxon>rosids</taxon>
        <taxon>malvids</taxon>
        <taxon>Brassicales</taxon>
        <taxon>Brassicaceae</taxon>
        <taxon>Brassiceae</taxon>
        <taxon>Brassica</taxon>
    </lineage>
</organism>
<comment type="caution">
    <text evidence="7">The sequence shown here is derived from an EMBL/GenBank/DDBJ whole genome shotgun (WGS) entry which is preliminary data.</text>
</comment>
<keyword evidence="4" id="KW-0560">Oxidoreductase</keyword>
<keyword evidence="2 4" id="KW-0479">Metal-binding</keyword>
<evidence type="ECO:0000256" key="1">
    <source>
        <dbReference type="ARBA" id="ARBA00008056"/>
    </source>
</evidence>
<reference evidence="7 8" key="1">
    <citation type="submission" date="2020-02" db="EMBL/GenBank/DDBJ databases">
        <authorList>
            <person name="Ma Q."/>
            <person name="Huang Y."/>
            <person name="Song X."/>
            <person name="Pei D."/>
        </authorList>
    </citation>
    <scope>NUCLEOTIDE SEQUENCE [LARGE SCALE GENOMIC DNA]</scope>
    <source>
        <strain evidence="7">Sxm20200214</strain>
        <tissue evidence="7">Leaf</tissue>
    </source>
</reference>
<accession>A0A8X8AXY0</accession>
<evidence type="ECO:0000256" key="5">
    <source>
        <dbReference type="SAM" id="MobiDB-lite"/>
    </source>
</evidence>
<evidence type="ECO:0000256" key="3">
    <source>
        <dbReference type="ARBA" id="ARBA00023004"/>
    </source>
</evidence>
<dbReference type="Gene3D" id="2.60.120.330">
    <property type="entry name" value="B-lactam Antibiotic, Isopenicillin N Synthase, Chain"/>
    <property type="match status" value="1"/>
</dbReference>
<dbReference type="InterPro" id="IPR027443">
    <property type="entry name" value="IPNS-like_sf"/>
</dbReference>
<dbReference type="Proteomes" id="UP000886595">
    <property type="component" value="Unassembled WGS sequence"/>
</dbReference>
<dbReference type="Pfam" id="PF14226">
    <property type="entry name" value="DIOX_N"/>
    <property type="match status" value="1"/>
</dbReference>
<evidence type="ECO:0000256" key="4">
    <source>
        <dbReference type="RuleBase" id="RU003682"/>
    </source>
</evidence>
<proteinExistence type="inferred from homology"/>
<dbReference type="InterPro" id="IPR044861">
    <property type="entry name" value="IPNS-like_FE2OG_OXY"/>
</dbReference>
<sequence>MLEYDPLKRITASEALDHEYFRMDPPLGRNAFVASQPMEKKAGMNPSVPRGDSTAPAAAATAKKERSWNGRLSKNKSTMEVERVQYTSPPSVTVPIIDLSDLDDDLVAHALGKASEEWGAFQVVNHGIPAELMRRLHEVGRQFFELPAAEKEAVAVLPGSKSLEGYGAKNPNLPKSWNDHLFHKIWPESYIDYSFWPKNPTDYKEVTEEYTRHMTKLSEKIMGCLSNGLGLGREKLKERLGGGVYKLGINYYPPSNSVIGAPAHTDINAFTLLVSNGVPGLQVFKDNHWFDVEDINSAVVVILGDQIMRLSNGRYKSVLHRSTIDKEKTRMTWPVLIDHVPGMIVGPLPELVGDDNPPKFESLTLEEYLYQSLAKRKERKDSNMRLGDG</sequence>
<feature type="region of interest" description="Disordered" evidence="5">
    <location>
        <begin position="41"/>
        <end position="69"/>
    </location>
</feature>
<gene>
    <name evidence="7" type="ORF">Bca52824_019931</name>
</gene>
<dbReference type="AlphaFoldDB" id="A0A8X8AXY0"/>
<dbReference type="Pfam" id="PF03171">
    <property type="entry name" value="2OG-FeII_Oxy"/>
    <property type="match status" value="1"/>
</dbReference>
<name>A0A8X8AXY0_BRACI</name>
<evidence type="ECO:0000313" key="8">
    <source>
        <dbReference type="Proteomes" id="UP000886595"/>
    </source>
</evidence>
<dbReference type="GO" id="GO:0016491">
    <property type="term" value="F:oxidoreductase activity"/>
    <property type="evidence" value="ECO:0007669"/>
    <property type="project" value="UniProtKB-KW"/>
</dbReference>
<protein>
    <recommendedName>
        <fullName evidence="6">Fe2OG dioxygenase domain-containing protein</fullName>
    </recommendedName>
</protein>